<keyword evidence="8" id="KW-1185">Reference proteome</keyword>
<accession>A0A3L6PUX6</accession>
<protein>
    <submittedName>
        <fullName evidence="7">B3 domain-containing protein</fullName>
    </submittedName>
</protein>
<evidence type="ECO:0000256" key="4">
    <source>
        <dbReference type="ARBA" id="ARBA00023163"/>
    </source>
</evidence>
<evidence type="ECO:0000313" key="8">
    <source>
        <dbReference type="Proteomes" id="UP000275267"/>
    </source>
</evidence>
<keyword evidence="2" id="KW-0805">Transcription regulation</keyword>
<sequence>MASSVGGGAATAKHPRRIPEELAAEIGAGEALVVGPSAGKVKLWRVEVGWDGDGAFLGRGWPEFADACGVDAGWLLVLRHRGRGVLTVKVFDASSCLRELVAQPPAAAVEATTSGQGTRKLQFIRVLPKDFMKKMLIPAKFMQQYIPKEHLNNRTAIIFGPLGKVFHIEIEMNQSDVFFSGGWSQFLVIHDITESNALLLRYEGNMVFTVKVFEPDRCQRESKTKDIRMQQISTLSDIEEKQEAPSISIQKHCKNDLSSNDGVKKPKGPVMRLTKAPFWIKSVFEVGPPSWIKKQINANTLRELALQTAFCDAIGLQEPCIITLKTSMSSTKSWQVHALPRRNGSYRLRPGWSRFCKESDLKLGDVCTFDIVKTTL</sequence>
<evidence type="ECO:0000256" key="3">
    <source>
        <dbReference type="ARBA" id="ARBA00023125"/>
    </source>
</evidence>
<comment type="caution">
    <text evidence="7">The sequence shown here is derived from an EMBL/GenBank/DDBJ whole genome shotgun (WGS) entry which is preliminary data.</text>
</comment>
<dbReference type="InterPro" id="IPR003340">
    <property type="entry name" value="B3_DNA-bd"/>
</dbReference>
<evidence type="ECO:0000256" key="2">
    <source>
        <dbReference type="ARBA" id="ARBA00023015"/>
    </source>
</evidence>
<dbReference type="GO" id="GO:0005634">
    <property type="term" value="C:nucleus"/>
    <property type="evidence" value="ECO:0007669"/>
    <property type="project" value="UniProtKB-SubCell"/>
</dbReference>
<dbReference type="GO" id="GO:0003677">
    <property type="term" value="F:DNA binding"/>
    <property type="evidence" value="ECO:0007669"/>
    <property type="project" value="UniProtKB-KW"/>
</dbReference>
<gene>
    <name evidence="7" type="ORF">C2845_PM16G04530</name>
</gene>
<keyword evidence="5" id="KW-0539">Nucleus</keyword>
<dbReference type="AlphaFoldDB" id="A0A3L6PUX6"/>
<dbReference type="Gene3D" id="2.40.330.10">
    <property type="entry name" value="DNA-binding pseudobarrel domain"/>
    <property type="match status" value="3"/>
</dbReference>
<comment type="subcellular location">
    <subcellularLocation>
        <location evidence="1">Nucleus</location>
    </subcellularLocation>
</comment>
<dbReference type="PANTHER" id="PTHR31674:SF86">
    <property type="entry name" value="B3 DOMAIN-CONTAINING PROTEIN OS04G0347400-RELATED"/>
    <property type="match status" value="1"/>
</dbReference>
<proteinExistence type="predicted"/>
<feature type="domain" description="TF-B3" evidence="6">
    <location>
        <begin position="1"/>
        <end position="94"/>
    </location>
</feature>
<feature type="domain" description="TF-B3" evidence="6">
    <location>
        <begin position="289"/>
        <end position="376"/>
    </location>
</feature>
<keyword evidence="4" id="KW-0804">Transcription</keyword>
<dbReference type="OrthoDB" id="1109907at2759"/>
<dbReference type="EMBL" id="PQIB02000015">
    <property type="protein sequence ID" value="RLM64339.1"/>
    <property type="molecule type" value="Genomic_DNA"/>
</dbReference>
<dbReference type="Pfam" id="PF02362">
    <property type="entry name" value="B3"/>
    <property type="match status" value="2"/>
</dbReference>
<organism evidence="7 8">
    <name type="scientific">Panicum miliaceum</name>
    <name type="common">Proso millet</name>
    <name type="synonym">Broomcorn millet</name>
    <dbReference type="NCBI Taxonomy" id="4540"/>
    <lineage>
        <taxon>Eukaryota</taxon>
        <taxon>Viridiplantae</taxon>
        <taxon>Streptophyta</taxon>
        <taxon>Embryophyta</taxon>
        <taxon>Tracheophyta</taxon>
        <taxon>Spermatophyta</taxon>
        <taxon>Magnoliopsida</taxon>
        <taxon>Liliopsida</taxon>
        <taxon>Poales</taxon>
        <taxon>Poaceae</taxon>
        <taxon>PACMAD clade</taxon>
        <taxon>Panicoideae</taxon>
        <taxon>Panicodae</taxon>
        <taxon>Paniceae</taxon>
        <taxon>Panicinae</taxon>
        <taxon>Panicum</taxon>
        <taxon>Panicum sect. Panicum</taxon>
    </lineage>
</organism>
<dbReference type="PANTHER" id="PTHR31674">
    <property type="entry name" value="B3 DOMAIN-CONTAINING PROTEIN REM-LIKE 3-RELATED"/>
    <property type="match status" value="1"/>
</dbReference>
<dbReference type="SMART" id="SM01019">
    <property type="entry name" value="B3"/>
    <property type="match status" value="3"/>
</dbReference>
<reference evidence="8" key="1">
    <citation type="journal article" date="2019" name="Nat. Commun.">
        <title>The genome of broomcorn millet.</title>
        <authorList>
            <person name="Zou C."/>
            <person name="Miki D."/>
            <person name="Li D."/>
            <person name="Tang Q."/>
            <person name="Xiao L."/>
            <person name="Rajput S."/>
            <person name="Deng P."/>
            <person name="Jia W."/>
            <person name="Huang R."/>
            <person name="Zhang M."/>
            <person name="Sun Y."/>
            <person name="Hu J."/>
            <person name="Fu X."/>
            <person name="Schnable P.S."/>
            <person name="Li F."/>
            <person name="Zhang H."/>
            <person name="Feng B."/>
            <person name="Zhu X."/>
            <person name="Liu R."/>
            <person name="Schnable J.C."/>
            <person name="Zhu J.-K."/>
            <person name="Zhang H."/>
        </authorList>
    </citation>
    <scope>NUCLEOTIDE SEQUENCE [LARGE SCALE GENOMIC DNA]</scope>
</reference>
<feature type="domain" description="TF-B3" evidence="6">
    <location>
        <begin position="120"/>
        <end position="216"/>
    </location>
</feature>
<dbReference type="CDD" id="cd10017">
    <property type="entry name" value="B3_DNA"/>
    <property type="match status" value="2"/>
</dbReference>
<dbReference type="PROSITE" id="PS50863">
    <property type="entry name" value="B3"/>
    <property type="match status" value="3"/>
</dbReference>
<evidence type="ECO:0000256" key="1">
    <source>
        <dbReference type="ARBA" id="ARBA00004123"/>
    </source>
</evidence>
<dbReference type="InterPro" id="IPR015300">
    <property type="entry name" value="DNA-bd_pseudobarrel_sf"/>
</dbReference>
<evidence type="ECO:0000259" key="6">
    <source>
        <dbReference type="PROSITE" id="PS50863"/>
    </source>
</evidence>
<dbReference type="Proteomes" id="UP000275267">
    <property type="component" value="Unassembled WGS sequence"/>
</dbReference>
<dbReference type="STRING" id="4540.A0A3L6PUX6"/>
<keyword evidence="3" id="KW-0238">DNA-binding</keyword>
<name>A0A3L6PUX6_PANMI</name>
<evidence type="ECO:0000313" key="7">
    <source>
        <dbReference type="EMBL" id="RLM64339.1"/>
    </source>
</evidence>
<dbReference type="InterPro" id="IPR039218">
    <property type="entry name" value="REM_fam"/>
</dbReference>
<evidence type="ECO:0000256" key="5">
    <source>
        <dbReference type="ARBA" id="ARBA00023242"/>
    </source>
</evidence>
<dbReference type="SUPFAM" id="SSF101936">
    <property type="entry name" value="DNA-binding pseudobarrel domain"/>
    <property type="match status" value="3"/>
</dbReference>